<keyword evidence="2 7" id="KW-0238">DNA-binding</keyword>
<keyword evidence="9" id="KW-1185">Reference proteome</keyword>
<feature type="domain" description="HTH luxR-type" evidence="4">
    <location>
        <begin position="143"/>
        <end position="208"/>
    </location>
</feature>
<evidence type="ECO:0000256" key="3">
    <source>
        <dbReference type="PROSITE-ProRule" id="PRU00169"/>
    </source>
</evidence>
<dbReference type="PROSITE" id="PS50110">
    <property type="entry name" value="RESPONSE_REGULATORY"/>
    <property type="match status" value="1"/>
</dbReference>
<dbReference type="SMART" id="SM00448">
    <property type="entry name" value="REC"/>
    <property type="match status" value="1"/>
</dbReference>
<dbReference type="Gene3D" id="3.40.50.2300">
    <property type="match status" value="1"/>
</dbReference>
<dbReference type="CDD" id="cd06170">
    <property type="entry name" value="LuxR_C_like"/>
    <property type="match status" value="1"/>
</dbReference>
<evidence type="ECO:0000256" key="1">
    <source>
        <dbReference type="ARBA" id="ARBA00022553"/>
    </source>
</evidence>
<comment type="caution">
    <text evidence="6">The sequence shown here is derived from an EMBL/GenBank/DDBJ whole genome shotgun (WGS) entry which is preliminary data.</text>
</comment>
<dbReference type="PROSITE" id="PS00622">
    <property type="entry name" value="HTH_LUXR_1"/>
    <property type="match status" value="1"/>
</dbReference>
<feature type="modified residue" description="4-aspartylphosphate" evidence="3">
    <location>
        <position position="55"/>
    </location>
</feature>
<dbReference type="SUPFAM" id="SSF46894">
    <property type="entry name" value="C-terminal effector domain of the bipartite response regulators"/>
    <property type="match status" value="1"/>
</dbReference>
<dbReference type="OrthoDB" id="9814495at2"/>
<evidence type="ECO:0000259" key="5">
    <source>
        <dbReference type="PROSITE" id="PS50110"/>
    </source>
</evidence>
<dbReference type="RefSeq" id="WP_111568252.1">
    <property type="nucleotide sequence ID" value="NZ_PIPK01000001.1"/>
</dbReference>
<dbReference type="CDD" id="cd17535">
    <property type="entry name" value="REC_NarL-like"/>
    <property type="match status" value="1"/>
</dbReference>
<keyword evidence="1 3" id="KW-0597">Phosphoprotein</keyword>
<evidence type="ECO:0000256" key="2">
    <source>
        <dbReference type="ARBA" id="ARBA00023125"/>
    </source>
</evidence>
<reference evidence="6 8" key="2">
    <citation type="submission" date="2018-06" db="EMBL/GenBank/DDBJ databases">
        <title>Genomic Encyclopedia of Type Strains, Phase III (KMG-III): the genomes of soil and plant-associated and newly described type strains.</title>
        <authorList>
            <person name="Whitman W."/>
        </authorList>
    </citation>
    <scope>NUCLEOTIDE SEQUENCE [LARGE SCALE GENOMIC DNA]</scope>
    <source>
        <strain evidence="6 8">CGMCC 1.15366</strain>
    </source>
</reference>
<dbReference type="InterPro" id="IPR011006">
    <property type="entry name" value="CheY-like_superfamily"/>
</dbReference>
<dbReference type="GO" id="GO:0006355">
    <property type="term" value="P:regulation of DNA-templated transcription"/>
    <property type="evidence" value="ECO:0007669"/>
    <property type="project" value="InterPro"/>
</dbReference>
<evidence type="ECO:0000313" key="6">
    <source>
        <dbReference type="EMBL" id="RAK01784.1"/>
    </source>
</evidence>
<dbReference type="PROSITE" id="PS50043">
    <property type="entry name" value="HTH_LUXR_2"/>
    <property type="match status" value="1"/>
</dbReference>
<dbReference type="Pfam" id="PF00196">
    <property type="entry name" value="GerE"/>
    <property type="match status" value="1"/>
</dbReference>
<dbReference type="PRINTS" id="PR00038">
    <property type="entry name" value="HTHLUXR"/>
</dbReference>
<dbReference type="InterPro" id="IPR016032">
    <property type="entry name" value="Sig_transdc_resp-reg_C-effctor"/>
</dbReference>
<reference evidence="7 9" key="1">
    <citation type="journal article" date="2018" name="Front. Microbiol.">
        <title>Genome-Based Analysis Reveals the Taxonomy and Diversity of the Family Idiomarinaceae.</title>
        <authorList>
            <person name="Liu Y."/>
            <person name="Lai Q."/>
            <person name="Shao Z."/>
        </authorList>
    </citation>
    <scope>NUCLEOTIDE SEQUENCE [LARGE SCALE GENOMIC DNA]</scope>
    <source>
        <strain evidence="7 9">CF12-14</strain>
    </source>
</reference>
<dbReference type="Proteomes" id="UP000249203">
    <property type="component" value="Unassembled WGS sequence"/>
</dbReference>
<dbReference type="AlphaFoldDB" id="A0A327X6V1"/>
<dbReference type="EMBL" id="QLMD01000001">
    <property type="protein sequence ID" value="RAK01784.1"/>
    <property type="molecule type" value="Genomic_DNA"/>
</dbReference>
<sequence>MSIIIVADDHPLYRDAVNDVIDRYVDHELRLQAADLNQVYQQLSQQPDADLVLLDLNMPGMNGLQGLIELRRQFPATAVAMLSAHDDKHTVLEAIKLGASGYISKSLAHDALAAAINQLLRGEMYLPALSFQSTTEETVVEPESNVREQLTERQFQVLLLLGQGASNKDIATQLHIAETTVKTHVSAILDKLELDNRMQAGLLANRLPGQVLN</sequence>
<gene>
    <name evidence="6" type="ORF">B0I24_101418</name>
    <name evidence="7" type="ORF">CWE07_02020</name>
</gene>
<name>A0A327X6V1_9GAMM</name>
<dbReference type="InterPro" id="IPR001789">
    <property type="entry name" value="Sig_transdc_resp-reg_receiver"/>
</dbReference>
<evidence type="ECO:0000313" key="7">
    <source>
        <dbReference type="EMBL" id="RUO28597.1"/>
    </source>
</evidence>
<dbReference type="InterPro" id="IPR000792">
    <property type="entry name" value="Tscrpt_reg_LuxR_C"/>
</dbReference>
<dbReference type="SUPFAM" id="SSF52172">
    <property type="entry name" value="CheY-like"/>
    <property type="match status" value="1"/>
</dbReference>
<organism evidence="6 8">
    <name type="scientific">Aliidiomarina maris</name>
    <dbReference type="NCBI Taxonomy" id="531312"/>
    <lineage>
        <taxon>Bacteria</taxon>
        <taxon>Pseudomonadati</taxon>
        <taxon>Pseudomonadota</taxon>
        <taxon>Gammaproteobacteria</taxon>
        <taxon>Alteromonadales</taxon>
        <taxon>Idiomarinaceae</taxon>
        <taxon>Aliidiomarina</taxon>
    </lineage>
</organism>
<protein>
    <submittedName>
        <fullName evidence="7">DNA-binding response regulator</fullName>
    </submittedName>
    <submittedName>
        <fullName evidence="6">LuxR family two component transcriptional regulator</fullName>
    </submittedName>
</protein>
<evidence type="ECO:0000259" key="4">
    <source>
        <dbReference type="PROSITE" id="PS50043"/>
    </source>
</evidence>
<dbReference type="PANTHER" id="PTHR45566">
    <property type="entry name" value="HTH-TYPE TRANSCRIPTIONAL REGULATOR YHJB-RELATED"/>
    <property type="match status" value="1"/>
</dbReference>
<dbReference type="GO" id="GO:0003677">
    <property type="term" value="F:DNA binding"/>
    <property type="evidence" value="ECO:0007669"/>
    <property type="project" value="UniProtKB-KW"/>
</dbReference>
<dbReference type="PANTHER" id="PTHR45566:SF2">
    <property type="entry name" value="NARL SUBFAMILY"/>
    <property type="match status" value="1"/>
</dbReference>
<dbReference type="InterPro" id="IPR051015">
    <property type="entry name" value="EvgA-like"/>
</dbReference>
<dbReference type="Pfam" id="PF00072">
    <property type="entry name" value="Response_reg"/>
    <property type="match status" value="1"/>
</dbReference>
<accession>A0A327X6V1</accession>
<dbReference type="Proteomes" id="UP000287865">
    <property type="component" value="Unassembled WGS sequence"/>
</dbReference>
<dbReference type="SMART" id="SM00421">
    <property type="entry name" value="HTH_LUXR"/>
    <property type="match status" value="1"/>
</dbReference>
<proteinExistence type="predicted"/>
<dbReference type="EMBL" id="PIPK01000001">
    <property type="protein sequence ID" value="RUO28597.1"/>
    <property type="molecule type" value="Genomic_DNA"/>
</dbReference>
<feature type="domain" description="Response regulatory" evidence="5">
    <location>
        <begin position="3"/>
        <end position="120"/>
    </location>
</feature>
<evidence type="ECO:0000313" key="9">
    <source>
        <dbReference type="Proteomes" id="UP000287865"/>
    </source>
</evidence>
<dbReference type="GO" id="GO:0000160">
    <property type="term" value="P:phosphorelay signal transduction system"/>
    <property type="evidence" value="ECO:0007669"/>
    <property type="project" value="InterPro"/>
</dbReference>
<dbReference type="InterPro" id="IPR058245">
    <property type="entry name" value="NreC/VraR/RcsB-like_REC"/>
</dbReference>
<evidence type="ECO:0000313" key="8">
    <source>
        <dbReference type="Proteomes" id="UP000249203"/>
    </source>
</evidence>